<evidence type="ECO:0000313" key="2">
    <source>
        <dbReference type="EMBL" id="VDN26059.1"/>
    </source>
</evidence>
<dbReference type="EMBL" id="UYRT01082490">
    <property type="protein sequence ID" value="VDN26059.1"/>
    <property type="molecule type" value="Genomic_DNA"/>
</dbReference>
<keyword evidence="1" id="KW-0472">Membrane</keyword>
<keyword evidence="1" id="KW-1133">Transmembrane helix</keyword>
<feature type="transmembrane region" description="Helical" evidence="1">
    <location>
        <begin position="41"/>
        <end position="64"/>
    </location>
</feature>
<gene>
    <name evidence="2" type="ORF">GPUH_LOCUS15471</name>
</gene>
<evidence type="ECO:0000313" key="3">
    <source>
        <dbReference type="Proteomes" id="UP000271098"/>
    </source>
</evidence>
<reference evidence="2 3" key="2">
    <citation type="submission" date="2018-11" db="EMBL/GenBank/DDBJ databases">
        <authorList>
            <consortium name="Pathogen Informatics"/>
        </authorList>
    </citation>
    <scope>NUCLEOTIDE SEQUENCE [LARGE SCALE GENOMIC DNA]</scope>
</reference>
<keyword evidence="1" id="KW-0812">Transmembrane</keyword>
<keyword evidence="3" id="KW-1185">Reference proteome</keyword>
<dbReference type="AlphaFoldDB" id="A0A183E3D0"/>
<proteinExistence type="predicted"/>
<sequence>MRYSWPRTVPHTTNSSTVQAFIVAVQCQQSNTQRRRLFEVVCLRLMCSVFVLVAEALIRFLAAITHC</sequence>
<evidence type="ECO:0000313" key="4">
    <source>
        <dbReference type="WBParaSite" id="GPUH_0001549201-mRNA-1"/>
    </source>
</evidence>
<accession>A0A183E3D0</accession>
<dbReference type="Proteomes" id="UP000271098">
    <property type="component" value="Unassembled WGS sequence"/>
</dbReference>
<protein>
    <submittedName>
        <fullName evidence="4">Secreted protein</fullName>
    </submittedName>
</protein>
<dbReference type="WBParaSite" id="GPUH_0001549201-mRNA-1">
    <property type="protein sequence ID" value="GPUH_0001549201-mRNA-1"/>
    <property type="gene ID" value="GPUH_0001549201"/>
</dbReference>
<organism evidence="4">
    <name type="scientific">Gongylonema pulchrum</name>
    <dbReference type="NCBI Taxonomy" id="637853"/>
    <lineage>
        <taxon>Eukaryota</taxon>
        <taxon>Metazoa</taxon>
        <taxon>Ecdysozoa</taxon>
        <taxon>Nematoda</taxon>
        <taxon>Chromadorea</taxon>
        <taxon>Rhabditida</taxon>
        <taxon>Spirurina</taxon>
        <taxon>Spiruromorpha</taxon>
        <taxon>Spiruroidea</taxon>
        <taxon>Gongylonematidae</taxon>
        <taxon>Gongylonema</taxon>
    </lineage>
</organism>
<reference evidence="4" key="1">
    <citation type="submission" date="2016-06" db="UniProtKB">
        <authorList>
            <consortium name="WormBaseParasite"/>
        </authorList>
    </citation>
    <scope>IDENTIFICATION</scope>
</reference>
<evidence type="ECO:0000256" key="1">
    <source>
        <dbReference type="SAM" id="Phobius"/>
    </source>
</evidence>
<name>A0A183E3D0_9BILA</name>